<evidence type="ECO:0000256" key="1">
    <source>
        <dbReference type="SAM" id="MobiDB-lite"/>
    </source>
</evidence>
<dbReference type="EMBL" id="JACHWU010000002">
    <property type="protein sequence ID" value="MBB3051155.1"/>
    <property type="molecule type" value="Genomic_DNA"/>
</dbReference>
<comment type="caution">
    <text evidence="2">The sequence shown here is derived from an EMBL/GenBank/DDBJ whole genome shotgun (WGS) entry which is preliminary data.</text>
</comment>
<dbReference type="RefSeq" id="WP_183652506.1">
    <property type="nucleotide sequence ID" value="NZ_JACHWU010000002.1"/>
</dbReference>
<protein>
    <submittedName>
        <fullName evidence="2">Uncharacterized protein</fullName>
    </submittedName>
</protein>
<organism evidence="2 3">
    <name type="scientific">Prauserella isguenensis</name>
    <dbReference type="NCBI Taxonomy" id="1470180"/>
    <lineage>
        <taxon>Bacteria</taxon>
        <taxon>Bacillati</taxon>
        <taxon>Actinomycetota</taxon>
        <taxon>Actinomycetes</taxon>
        <taxon>Pseudonocardiales</taxon>
        <taxon>Pseudonocardiaceae</taxon>
        <taxon>Prauserella</taxon>
    </lineage>
</organism>
<gene>
    <name evidence="2" type="ORF">FHS23_002178</name>
</gene>
<dbReference type="AlphaFoldDB" id="A0A839S0P2"/>
<feature type="region of interest" description="Disordered" evidence="1">
    <location>
        <begin position="98"/>
        <end position="127"/>
    </location>
</feature>
<evidence type="ECO:0000313" key="3">
    <source>
        <dbReference type="Proteomes" id="UP000550714"/>
    </source>
</evidence>
<sequence>MRNIPVDLGGFKLMVSEAPVMKTREDENGNVVPVTNYEDGSQQFVVSLFAKRKPRPDGGRVGKGEEIKVTLATDPGDEFDEGMYVELIDATGSPWAMKDQQGNVNSGLSFKAAGMKPAGQGGLSSAA</sequence>
<dbReference type="Proteomes" id="UP000550714">
    <property type="component" value="Unassembled WGS sequence"/>
</dbReference>
<reference evidence="2 3" key="1">
    <citation type="submission" date="2020-08" db="EMBL/GenBank/DDBJ databases">
        <title>Genomic Encyclopedia of Type Strains, Phase III (KMG-III): the genomes of soil and plant-associated and newly described type strains.</title>
        <authorList>
            <person name="Whitman W."/>
        </authorList>
    </citation>
    <scope>NUCLEOTIDE SEQUENCE [LARGE SCALE GENOMIC DNA]</scope>
    <source>
        <strain evidence="2 3">CECT 8577</strain>
    </source>
</reference>
<name>A0A839S0P2_9PSEU</name>
<evidence type="ECO:0000313" key="2">
    <source>
        <dbReference type="EMBL" id="MBB3051155.1"/>
    </source>
</evidence>
<keyword evidence="3" id="KW-1185">Reference proteome</keyword>
<accession>A0A839S0P2</accession>
<proteinExistence type="predicted"/>